<dbReference type="RefSeq" id="WP_152150454.1">
    <property type="nucleotide sequence ID" value="NZ_WEIO01000003.1"/>
</dbReference>
<dbReference type="PROSITE" id="PS51913">
    <property type="entry name" value="HTH_HARE"/>
    <property type="match status" value="1"/>
</dbReference>
<dbReference type="InterPro" id="IPR007759">
    <property type="entry name" value="Asxl_HARE-HTH"/>
</dbReference>
<name>A0A6I1FMK5_9BACI</name>
<dbReference type="GO" id="GO:0006355">
    <property type="term" value="P:regulation of DNA-templated transcription"/>
    <property type="evidence" value="ECO:0007669"/>
    <property type="project" value="UniProtKB-UniRule"/>
</dbReference>
<keyword evidence="2 6" id="KW-0240">DNA-directed RNA polymerase</keyword>
<dbReference type="NCBIfam" id="TIGR04567">
    <property type="entry name" value="RNAP_delt_lowGC"/>
    <property type="match status" value="1"/>
</dbReference>
<dbReference type="Proteomes" id="UP000429595">
    <property type="component" value="Unassembled WGS sequence"/>
</dbReference>
<accession>A0A6I1FMK5</accession>
<dbReference type="AlphaFoldDB" id="A0A6I1FMK5"/>
<dbReference type="InterPro" id="IPR038087">
    <property type="entry name" value="RNAP_delta_N_dom_sf"/>
</dbReference>
<evidence type="ECO:0000256" key="4">
    <source>
        <dbReference type="ARBA" id="ARBA00022695"/>
    </source>
</evidence>
<evidence type="ECO:0000259" key="8">
    <source>
        <dbReference type="PROSITE" id="PS51913"/>
    </source>
</evidence>
<keyword evidence="5 6" id="KW-0804">Transcription</keyword>
<evidence type="ECO:0000256" key="1">
    <source>
        <dbReference type="ARBA" id="ARBA00009828"/>
    </source>
</evidence>
<dbReference type="Pfam" id="PF05066">
    <property type="entry name" value="HARE-HTH"/>
    <property type="match status" value="1"/>
</dbReference>
<protein>
    <recommendedName>
        <fullName evidence="6">Probable DNA-directed RNA polymerase subunit delta</fullName>
    </recommendedName>
    <alternativeName>
        <fullName evidence="6">RNAP delta factor</fullName>
    </alternativeName>
</protein>
<feature type="compositionally biased region" description="Acidic residues" evidence="7">
    <location>
        <begin position="110"/>
        <end position="182"/>
    </location>
</feature>
<comment type="function">
    <text evidence="6">Participates in both the initiation and recycling phases of transcription. In the presence of the delta subunit, RNAP displays an increased specificity of transcription, a decreased affinity for nucleic acids, and an increased efficiency of RNA synthesis because of enhanced recycling.</text>
</comment>
<evidence type="ECO:0000313" key="9">
    <source>
        <dbReference type="EMBL" id="KAB7707491.1"/>
    </source>
</evidence>
<proteinExistence type="inferred from homology"/>
<comment type="similarity">
    <text evidence="1 6">Belongs to the RpoE family.</text>
</comment>
<evidence type="ECO:0000256" key="5">
    <source>
        <dbReference type="ARBA" id="ARBA00023163"/>
    </source>
</evidence>
<dbReference type="GO" id="GO:0000428">
    <property type="term" value="C:DNA-directed RNA polymerase complex"/>
    <property type="evidence" value="ECO:0007669"/>
    <property type="project" value="UniProtKB-KW"/>
</dbReference>
<dbReference type="HAMAP" id="MF_00357">
    <property type="entry name" value="RNApol_bact_RpoE"/>
    <property type="match status" value="1"/>
</dbReference>
<keyword evidence="4 6" id="KW-0548">Nucleotidyltransferase</keyword>
<feature type="domain" description="HTH HARE-type" evidence="8">
    <location>
        <begin position="14"/>
        <end position="81"/>
    </location>
</feature>
<reference evidence="9 10" key="1">
    <citation type="submission" date="2019-10" db="EMBL/GenBank/DDBJ databases">
        <title>Bacillus aerolatum sp. nov., isolated from bioaerosol of sport playgrounds.</title>
        <authorList>
            <person name="Chen P."/>
            <person name="Zhang G."/>
        </authorList>
    </citation>
    <scope>NUCLEOTIDE SEQUENCE [LARGE SCALE GENOMIC DNA]</scope>
    <source>
        <strain evidence="9 10">CX253</strain>
    </source>
</reference>
<evidence type="ECO:0000256" key="7">
    <source>
        <dbReference type="SAM" id="MobiDB-lite"/>
    </source>
</evidence>
<dbReference type="Gene3D" id="1.10.10.1250">
    <property type="entry name" value="RNA polymerase, subunit delta, N-terminal domain"/>
    <property type="match status" value="1"/>
</dbReference>
<keyword evidence="10" id="KW-1185">Reference proteome</keyword>
<gene>
    <name evidence="6 9" type="primary">rpoE</name>
    <name evidence="9" type="ORF">F9802_07000</name>
</gene>
<comment type="subunit">
    <text evidence="6">RNAP is composed of a core of 2 alpha, a beta and a beta' subunits. The core is associated with a delta subunit and one of several sigma factors.</text>
</comment>
<feature type="region of interest" description="Disordered" evidence="7">
    <location>
        <begin position="92"/>
        <end position="182"/>
    </location>
</feature>
<dbReference type="GO" id="GO:0003899">
    <property type="term" value="F:DNA-directed RNA polymerase activity"/>
    <property type="evidence" value="ECO:0007669"/>
    <property type="project" value="UniProtKB-UniRule"/>
</dbReference>
<dbReference type="EMBL" id="WEIO01000003">
    <property type="protein sequence ID" value="KAB7707491.1"/>
    <property type="molecule type" value="Genomic_DNA"/>
</dbReference>
<evidence type="ECO:0000313" key="10">
    <source>
        <dbReference type="Proteomes" id="UP000429595"/>
    </source>
</evidence>
<dbReference type="GO" id="GO:0006351">
    <property type="term" value="P:DNA-templated transcription"/>
    <property type="evidence" value="ECO:0007669"/>
    <property type="project" value="InterPro"/>
</dbReference>
<keyword evidence="3 6" id="KW-0808">Transferase</keyword>
<organism evidence="9 10">
    <name type="scientific">Bacillus aerolatus</name>
    <dbReference type="NCBI Taxonomy" id="2653354"/>
    <lineage>
        <taxon>Bacteria</taxon>
        <taxon>Bacillati</taxon>
        <taxon>Bacillota</taxon>
        <taxon>Bacilli</taxon>
        <taxon>Bacillales</taxon>
        <taxon>Bacillaceae</taxon>
        <taxon>Bacillus</taxon>
    </lineage>
</organism>
<comment type="caution">
    <text evidence="9">The sequence shown here is derived from an EMBL/GenBank/DDBJ whole genome shotgun (WGS) entry which is preliminary data.</text>
</comment>
<dbReference type="InterPro" id="IPR029757">
    <property type="entry name" value="RpoE"/>
</dbReference>
<sequence length="182" mass="21612">MNLKQLSTEELKEMAFIEIAHAILKESKQPIQFQEILSQIQQYQELSDAELKSQMIQFYTDLNIDGRFYTLGENRWGLRAWYPVDQLEEEATPAVKAKKKKTKKAAKEELDFEEDEIDELEEIEEDLDFEEEELDEDLDDLEDDEVEEIDDIDDDEEDEELEEELTTEDEYDLEEDEEEGLK</sequence>
<evidence type="ECO:0000256" key="3">
    <source>
        <dbReference type="ARBA" id="ARBA00022679"/>
    </source>
</evidence>
<evidence type="ECO:0000256" key="6">
    <source>
        <dbReference type="HAMAP-Rule" id="MF_00357"/>
    </source>
</evidence>
<evidence type="ECO:0000256" key="2">
    <source>
        <dbReference type="ARBA" id="ARBA00022478"/>
    </source>
</evidence>